<gene>
    <name evidence="9" type="ORF">HNP84_004765</name>
</gene>
<dbReference type="GO" id="GO:0005886">
    <property type="term" value="C:plasma membrane"/>
    <property type="evidence" value="ECO:0007669"/>
    <property type="project" value="UniProtKB-SubCell"/>
</dbReference>
<name>A0A840P7Q2_9ACTN</name>
<keyword evidence="10" id="KW-1185">Reference proteome</keyword>
<dbReference type="AlphaFoldDB" id="A0A840P7Q2"/>
<evidence type="ECO:0000256" key="3">
    <source>
        <dbReference type="ARBA" id="ARBA00022475"/>
    </source>
</evidence>
<proteinExistence type="inferred from homology"/>
<dbReference type="NCBIfam" id="TIGR03426">
    <property type="entry name" value="shape_MreD"/>
    <property type="match status" value="1"/>
</dbReference>
<evidence type="ECO:0000256" key="2">
    <source>
        <dbReference type="ARBA" id="ARBA00007776"/>
    </source>
</evidence>
<dbReference type="RefSeq" id="WP_185051981.1">
    <property type="nucleotide sequence ID" value="NZ_BAABIX010000042.1"/>
</dbReference>
<feature type="transmembrane region" description="Helical" evidence="8">
    <location>
        <begin position="135"/>
        <end position="153"/>
    </location>
</feature>
<keyword evidence="4 8" id="KW-0812">Transmembrane</keyword>
<comment type="caution">
    <text evidence="9">The sequence shown here is derived from an EMBL/GenBank/DDBJ whole genome shotgun (WGS) entry which is preliminary data.</text>
</comment>
<comment type="subcellular location">
    <subcellularLocation>
        <location evidence="1">Cell membrane</location>
        <topology evidence="1">Multi-pass membrane protein</topology>
    </subcellularLocation>
</comment>
<keyword evidence="7 8" id="KW-0472">Membrane</keyword>
<dbReference type="Pfam" id="PF04093">
    <property type="entry name" value="MreD"/>
    <property type="match status" value="1"/>
</dbReference>
<evidence type="ECO:0000256" key="5">
    <source>
        <dbReference type="ARBA" id="ARBA00022960"/>
    </source>
</evidence>
<dbReference type="GO" id="GO:0008360">
    <property type="term" value="P:regulation of cell shape"/>
    <property type="evidence" value="ECO:0007669"/>
    <property type="project" value="UniProtKB-KW"/>
</dbReference>
<dbReference type="Proteomes" id="UP000578449">
    <property type="component" value="Unassembled WGS sequence"/>
</dbReference>
<organism evidence="9 10">
    <name type="scientific">Thermocatellispora tengchongensis</name>
    <dbReference type="NCBI Taxonomy" id="1073253"/>
    <lineage>
        <taxon>Bacteria</taxon>
        <taxon>Bacillati</taxon>
        <taxon>Actinomycetota</taxon>
        <taxon>Actinomycetes</taxon>
        <taxon>Streptosporangiales</taxon>
        <taxon>Streptosporangiaceae</taxon>
        <taxon>Thermocatellispora</taxon>
    </lineage>
</organism>
<dbReference type="InterPro" id="IPR007227">
    <property type="entry name" value="Cell_shape_determining_MreD"/>
</dbReference>
<evidence type="ECO:0000256" key="7">
    <source>
        <dbReference type="ARBA" id="ARBA00023136"/>
    </source>
</evidence>
<protein>
    <submittedName>
        <fullName evidence="9">Rod shape-determining protein MreD</fullName>
    </submittedName>
</protein>
<feature type="transmembrane region" description="Helical" evidence="8">
    <location>
        <begin position="32"/>
        <end position="59"/>
    </location>
</feature>
<evidence type="ECO:0000256" key="4">
    <source>
        <dbReference type="ARBA" id="ARBA00022692"/>
    </source>
</evidence>
<sequence length="171" mass="17223">MIGAVIVAVAMLAQVVVVNRLPLPWDAAPDLVLLVVVAWGIVRGAVPGALIGFCVGMVADVVPPAAHAVGQYALVYAVAGYLAGRVTANREPGSPVAAAILCGVAGPVLGAAAGALLGDPRITVAAMVAELPPAMVYNLLAAPPVVLGAMRLLGERSGRAVRRVPAYRRPA</sequence>
<comment type="similarity">
    <text evidence="2">Belongs to the MreD family.</text>
</comment>
<keyword evidence="3" id="KW-1003">Cell membrane</keyword>
<feature type="transmembrane region" description="Helical" evidence="8">
    <location>
        <begin position="6"/>
        <end position="23"/>
    </location>
</feature>
<evidence type="ECO:0000313" key="10">
    <source>
        <dbReference type="Proteomes" id="UP000578449"/>
    </source>
</evidence>
<accession>A0A840P7Q2</accession>
<evidence type="ECO:0000256" key="8">
    <source>
        <dbReference type="SAM" id="Phobius"/>
    </source>
</evidence>
<keyword evidence="6 8" id="KW-1133">Transmembrane helix</keyword>
<dbReference type="EMBL" id="JACHGN010000010">
    <property type="protein sequence ID" value="MBB5135029.1"/>
    <property type="molecule type" value="Genomic_DNA"/>
</dbReference>
<evidence type="ECO:0000256" key="1">
    <source>
        <dbReference type="ARBA" id="ARBA00004651"/>
    </source>
</evidence>
<reference evidence="9 10" key="1">
    <citation type="submission" date="2020-08" db="EMBL/GenBank/DDBJ databases">
        <title>Genomic Encyclopedia of Type Strains, Phase IV (KMG-IV): sequencing the most valuable type-strain genomes for metagenomic binning, comparative biology and taxonomic classification.</title>
        <authorList>
            <person name="Goeker M."/>
        </authorList>
    </citation>
    <scope>NUCLEOTIDE SEQUENCE [LARGE SCALE GENOMIC DNA]</scope>
    <source>
        <strain evidence="9 10">DSM 45615</strain>
    </source>
</reference>
<feature type="transmembrane region" description="Helical" evidence="8">
    <location>
        <begin position="65"/>
        <end position="84"/>
    </location>
</feature>
<feature type="transmembrane region" description="Helical" evidence="8">
    <location>
        <begin position="96"/>
        <end position="115"/>
    </location>
</feature>
<keyword evidence="5" id="KW-0133">Cell shape</keyword>
<evidence type="ECO:0000313" key="9">
    <source>
        <dbReference type="EMBL" id="MBB5135029.1"/>
    </source>
</evidence>
<evidence type="ECO:0000256" key="6">
    <source>
        <dbReference type="ARBA" id="ARBA00022989"/>
    </source>
</evidence>